<evidence type="ECO:0000313" key="1">
    <source>
        <dbReference type="EMBL" id="KAI0489140.1"/>
    </source>
</evidence>
<reference evidence="1" key="1">
    <citation type="journal article" date="2022" name="Front. Genet.">
        <title>Chromosome-Scale Assembly of the Dendrobium nobile Genome Provides Insights Into the Molecular Mechanism of the Biosynthesis of the Medicinal Active Ingredient of Dendrobium.</title>
        <authorList>
            <person name="Xu Q."/>
            <person name="Niu S.-C."/>
            <person name="Li K.-L."/>
            <person name="Zheng P.-J."/>
            <person name="Zhang X.-J."/>
            <person name="Jia Y."/>
            <person name="Liu Y."/>
            <person name="Niu Y.-X."/>
            <person name="Yu L.-H."/>
            <person name="Chen D.-F."/>
            <person name="Zhang G.-Q."/>
        </authorList>
    </citation>
    <scope>NUCLEOTIDE SEQUENCE</scope>
    <source>
        <tissue evidence="1">Leaf</tissue>
    </source>
</reference>
<gene>
    <name evidence="1" type="ORF">KFK09_028982</name>
</gene>
<accession>A0A8T3A541</accession>
<proteinExistence type="predicted"/>
<keyword evidence="2" id="KW-1185">Reference proteome</keyword>
<evidence type="ECO:0000313" key="2">
    <source>
        <dbReference type="Proteomes" id="UP000829196"/>
    </source>
</evidence>
<sequence>MSMIYKPKAAPNSKSVETKWLKSARTTNPYMNKPQKKAYGLGTQKILKILKKNT</sequence>
<dbReference type="AlphaFoldDB" id="A0A8T3A541"/>
<comment type="caution">
    <text evidence="1">The sequence shown here is derived from an EMBL/GenBank/DDBJ whole genome shotgun (WGS) entry which is preliminary data.</text>
</comment>
<dbReference type="Proteomes" id="UP000829196">
    <property type="component" value="Unassembled WGS sequence"/>
</dbReference>
<dbReference type="EMBL" id="JAGYWB010000019">
    <property type="protein sequence ID" value="KAI0489140.1"/>
    <property type="molecule type" value="Genomic_DNA"/>
</dbReference>
<name>A0A8T3A541_DENNO</name>
<protein>
    <submittedName>
        <fullName evidence="1">Uncharacterized protein</fullName>
    </submittedName>
</protein>
<organism evidence="1 2">
    <name type="scientific">Dendrobium nobile</name>
    <name type="common">Orchid</name>
    <dbReference type="NCBI Taxonomy" id="94219"/>
    <lineage>
        <taxon>Eukaryota</taxon>
        <taxon>Viridiplantae</taxon>
        <taxon>Streptophyta</taxon>
        <taxon>Embryophyta</taxon>
        <taxon>Tracheophyta</taxon>
        <taxon>Spermatophyta</taxon>
        <taxon>Magnoliopsida</taxon>
        <taxon>Liliopsida</taxon>
        <taxon>Asparagales</taxon>
        <taxon>Orchidaceae</taxon>
        <taxon>Epidendroideae</taxon>
        <taxon>Malaxideae</taxon>
        <taxon>Dendrobiinae</taxon>
        <taxon>Dendrobium</taxon>
    </lineage>
</organism>